<feature type="region of interest" description="Disordered" evidence="5">
    <location>
        <begin position="117"/>
        <end position="141"/>
    </location>
</feature>
<keyword evidence="1" id="KW-0547">Nucleotide-binding</keyword>
<evidence type="ECO:0000256" key="5">
    <source>
        <dbReference type="SAM" id="MobiDB-lite"/>
    </source>
</evidence>
<evidence type="ECO:0000313" key="6">
    <source>
        <dbReference type="Proteomes" id="UP000887575"/>
    </source>
</evidence>
<dbReference type="GO" id="GO:0005524">
    <property type="term" value="F:ATP binding"/>
    <property type="evidence" value="ECO:0007669"/>
    <property type="project" value="UniProtKB-KW"/>
</dbReference>
<dbReference type="WBParaSite" id="MBELARI_LOCUS6594">
    <property type="protein sequence ID" value="MBELARI_LOCUS6594"/>
    <property type="gene ID" value="MBELARI_LOCUS6594"/>
</dbReference>
<keyword evidence="2" id="KW-0067">ATP-binding</keyword>
<dbReference type="SUPFAM" id="SSF52540">
    <property type="entry name" value="P-loop containing nucleoside triphosphate hydrolases"/>
    <property type="match status" value="1"/>
</dbReference>
<organism evidence="6 7">
    <name type="scientific">Mesorhabditis belari</name>
    <dbReference type="NCBI Taxonomy" id="2138241"/>
    <lineage>
        <taxon>Eukaryota</taxon>
        <taxon>Metazoa</taxon>
        <taxon>Ecdysozoa</taxon>
        <taxon>Nematoda</taxon>
        <taxon>Chromadorea</taxon>
        <taxon>Rhabditida</taxon>
        <taxon>Rhabditina</taxon>
        <taxon>Rhabditomorpha</taxon>
        <taxon>Rhabditoidea</taxon>
        <taxon>Rhabditidae</taxon>
        <taxon>Mesorhabditinae</taxon>
        <taxon>Mesorhabditis</taxon>
    </lineage>
</organism>
<evidence type="ECO:0000256" key="3">
    <source>
        <dbReference type="ARBA" id="ARBA00025768"/>
    </source>
</evidence>
<dbReference type="Proteomes" id="UP000887575">
    <property type="component" value="Unassembled WGS sequence"/>
</dbReference>
<feature type="compositionally biased region" description="Basic and acidic residues" evidence="5">
    <location>
        <begin position="121"/>
        <end position="132"/>
    </location>
</feature>
<keyword evidence="6" id="KW-1185">Reference proteome</keyword>
<name>A0AAF3FID9_9BILA</name>
<dbReference type="AlphaFoldDB" id="A0AAF3FID9"/>
<dbReference type="Pfam" id="PF08433">
    <property type="entry name" value="KTI12"/>
    <property type="match status" value="1"/>
</dbReference>
<dbReference type="InterPro" id="IPR013641">
    <property type="entry name" value="KTI12/PSTK"/>
</dbReference>
<accession>A0AAF3FID9</accession>
<dbReference type="InterPro" id="IPR027417">
    <property type="entry name" value="P-loop_NTPase"/>
</dbReference>
<evidence type="ECO:0000313" key="7">
    <source>
        <dbReference type="WBParaSite" id="MBELARI_LOCUS6594"/>
    </source>
</evidence>
<sequence>MPFLLVTGYPACGKSTIVDRIAEHFREKGKEVNIIREDDYHLFDRSVYNDATKEKEFRSYLRSELQKMISKKNIVICDGLNYIKGFRYELFLVGKLAKTTYAVLQIDGTEETCRYLNEQKSPNERQVGRLETEDPTFSDDLSVDLDRPAPRYVSLPLTDLYEWLIEGTALKENQSTTTVPLAPTNFLHELDRTTQEVIQYIVEAQRTAIIGQEIVVTHAEDGKNKLRFTKVRSLPELSRLRRQFISFSKTHPIEKKEIGNLLFSGLEQTNSDRNFVIFSEST</sequence>
<reference evidence="7" key="1">
    <citation type="submission" date="2024-02" db="UniProtKB">
        <authorList>
            <consortium name="WormBaseParasite"/>
        </authorList>
    </citation>
    <scope>IDENTIFICATION</scope>
</reference>
<evidence type="ECO:0000256" key="1">
    <source>
        <dbReference type="ARBA" id="ARBA00022741"/>
    </source>
</evidence>
<comment type="similarity">
    <text evidence="3">Belongs to the KTI12 family.</text>
</comment>
<evidence type="ECO:0000256" key="4">
    <source>
        <dbReference type="ARBA" id="ARBA00026170"/>
    </source>
</evidence>
<dbReference type="PANTHER" id="PTHR12435">
    <property type="match status" value="1"/>
</dbReference>
<proteinExistence type="inferred from homology"/>
<evidence type="ECO:0000256" key="2">
    <source>
        <dbReference type="ARBA" id="ARBA00022840"/>
    </source>
</evidence>
<dbReference type="Gene3D" id="3.40.50.300">
    <property type="entry name" value="P-loop containing nucleotide triphosphate hydrolases"/>
    <property type="match status" value="1"/>
</dbReference>
<protein>
    <recommendedName>
        <fullName evidence="4">Protein KTI12 homolog</fullName>
    </recommendedName>
</protein>